<proteinExistence type="predicted"/>
<name>A0A5J4T5S0_9EUKA</name>
<sequence length="54" mass="6001">QNTLMIRMKGSKAPNRAVALQPREISVEISLSNREEERADEDGSSGDGGKDWRN</sequence>
<evidence type="ECO:0000313" key="2">
    <source>
        <dbReference type="EMBL" id="KAA6352840.1"/>
    </source>
</evidence>
<reference evidence="2 3" key="1">
    <citation type="submission" date="2019-03" db="EMBL/GenBank/DDBJ databases">
        <title>Single cell metagenomics reveals metabolic interactions within the superorganism composed of flagellate Streblomastix strix and complex community of Bacteroidetes bacteria on its surface.</title>
        <authorList>
            <person name="Treitli S.C."/>
            <person name="Kolisko M."/>
            <person name="Husnik F."/>
            <person name="Keeling P."/>
            <person name="Hampl V."/>
        </authorList>
    </citation>
    <scope>NUCLEOTIDE SEQUENCE [LARGE SCALE GENOMIC DNA]</scope>
    <source>
        <strain evidence="2">ST1C</strain>
    </source>
</reference>
<organism evidence="2 3">
    <name type="scientific">Streblomastix strix</name>
    <dbReference type="NCBI Taxonomy" id="222440"/>
    <lineage>
        <taxon>Eukaryota</taxon>
        <taxon>Metamonada</taxon>
        <taxon>Preaxostyla</taxon>
        <taxon>Oxymonadida</taxon>
        <taxon>Streblomastigidae</taxon>
        <taxon>Streblomastix</taxon>
    </lineage>
</organism>
<feature type="non-terminal residue" evidence="2">
    <location>
        <position position="1"/>
    </location>
</feature>
<feature type="region of interest" description="Disordered" evidence="1">
    <location>
        <begin position="29"/>
        <end position="54"/>
    </location>
</feature>
<dbReference type="Proteomes" id="UP000324800">
    <property type="component" value="Unassembled WGS sequence"/>
</dbReference>
<evidence type="ECO:0000256" key="1">
    <source>
        <dbReference type="SAM" id="MobiDB-lite"/>
    </source>
</evidence>
<evidence type="ECO:0000313" key="3">
    <source>
        <dbReference type="Proteomes" id="UP000324800"/>
    </source>
</evidence>
<gene>
    <name evidence="2" type="ORF">EZS28_051632</name>
</gene>
<accession>A0A5J4T5S0</accession>
<comment type="caution">
    <text evidence="2">The sequence shown here is derived from an EMBL/GenBank/DDBJ whole genome shotgun (WGS) entry which is preliminary data.</text>
</comment>
<protein>
    <submittedName>
        <fullName evidence="2">Uncharacterized protein</fullName>
    </submittedName>
</protein>
<dbReference type="EMBL" id="SNRW01039212">
    <property type="protein sequence ID" value="KAA6352840.1"/>
    <property type="molecule type" value="Genomic_DNA"/>
</dbReference>
<dbReference type="AlphaFoldDB" id="A0A5J4T5S0"/>